<evidence type="ECO:0000313" key="3">
    <source>
        <dbReference type="EMBL" id="MBI2876405.1"/>
    </source>
</evidence>
<feature type="domain" description="HEPN" evidence="2">
    <location>
        <begin position="3"/>
        <end position="124"/>
    </location>
</feature>
<dbReference type="EMBL" id="JACPRF010000182">
    <property type="protein sequence ID" value="MBI2876405.1"/>
    <property type="molecule type" value="Genomic_DNA"/>
</dbReference>
<dbReference type="Gene3D" id="1.20.120.330">
    <property type="entry name" value="Nucleotidyltransferases domain 2"/>
    <property type="match status" value="1"/>
</dbReference>
<dbReference type="PANTHER" id="PTHR36565:SF1">
    <property type="entry name" value="UPF0332 PROTEIN TM_1000"/>
    <property type="match status" value="1"/>
</dbReference>
<evidence type="ECO:0000313" key="4">
    <source>
        <dbReference type="Proteomes" id="UP000769766"/>
    </source>
</evidence>
<comment type="caution">
    <text evidence="3">The sequence shown here is derived from an EMBL/GenBank/DDBJ whole genome shotgun (WGS) entry which is preliminary data.</text>
</comment>
<evidence type="ECO:0000259" key="2">
    <source>
        <dbReference type="Pfam" id="PF05168"/>
    </source>
</evidence>
<organism evidence="3 4">
    <name type="scientific">Tectimicrobiota bacterium</name>
    <dbReference type="NCBI Taxonomy" id="2528274"/>
    <lineage>
        <taxon>Bacteria</taxon>
        <taxon>Pseudomonadati</taxon>
        <taxon>Nitrospinota/Tectimicrobiota group</taxon>
        <taxon>Candidatus Tectimicrobiota</taxon>
    </lineage>
</organism>
<gene>
    <name evidence="3" type="ORF">HYY20_05950</name>
</gene>
<dbReference type="Pfam" id="PF05168">
    <property type="entry name" value="HEPN"/>
    <property type="match status" value="1"/>
</dbReference>
<sequence>MTVEEFLAKAEESLAGAESEFANGRYNNCANRCYYACFQAAVQALLRAGIQPNRTRAEWRHAFVQAQFVGHLINRRKQYPAALRDVLARTLILRQTADYEPEGVMQAQALRALRRAREFLEAIRTRGEETT</sequence>
<protein>
    <submittedName>
        <fullName evidence="3">HEPN domain-containing protein</fullName>
    </submittedName>
</protein>
<evidence type="ECO:0000256" key="1">
    <source>
        <dbReference type="ARBA" id="ARBA00038248"/>
    </source>
</evidence>
<dbReference type="PANTHER" id="PTHR36565">
    <property type="entry name" value="UPF0332 PROTEIN TM_1000"/>
    <property type="match status" value="1"/>
</dbReference>
<dbReference type="InterPro" id="IPR007842">
    <property type="entry name" value="HEPN_dom"/>
</dbReference>
<dbReference type="AlphaFoldDB" id="A0A932FV73"/>
<proteinExistence type="inferred from homology"/>
<dbReference type="InterPro" id="IPR052226">
    <property type="entry name" value="UPF0332_toxin"/>
</dbReference>
<name>A0A932FV73_UNCTE</name>
<dbReference type="Proteomes" id="UP000769766">
    <property type="component" value="Unassembled WGS sequence"/>
</dbReference>
<accession>A0A932FV73</accession>
<reference evidence="3" key="1">
    <citation type="submission" date="2020-07" db="EMBL/GenBank/DDBJ databases">
        <title>Huge and variable diversity of episymbiotic CPR bacteria and DPANN archaea in groundwater ecosystems.</title>
        <authorList>
            <person name="He C.Y."/>
            <person name="Keren R."/>
            <person name="Whittaker M."/>
            <person name="Farag I.F."/>
            <person name="Doudna J."/>
            <person name="Cate J.H.D."/>
            <person name="Banfield J.F."/>
        </authorList>
    </citation>
    <scope>NUCLEOTIDE SEQUENCE</scope>
    <source>
        <strain evidence="3">NC_groundwater_672_Ag_B-0.1um_62_36</strain>
    </source>
</reference>
<comment type="similarity">
    <text evidence="1">Belongs to the UPF0332 family.</text>
</comment>